<sequence length="276" mass="27891">MDLGIAGKWALVCGASKGLGRGCAEALVREGVNLVVNARNADELQRTAAHLIAEGAAAAGVRGQNSSKPQVLAVAADITTPEGRAAAFGVAGGPGRGFDIVVTNAGGPPPGDFRGWDREAWISAVDANMLTPIELIRATVDGMAGRGFGRIVNITSSAVKAPIDILGLSNGARSGLTGFVAGVARSAIAARGVTLNNLLPGKFDTDRLAGTISAAAAKAGKNVDDVRRAQQAQIPAGRYGTPQEFGAICAFLCSVHAGYITGQNILADGGAYPGTF</sequence>
<dbReference type="Proteomes" id="UP000216225">
    <property type="component" value="Unassembled WGS sequence"/>
</dbReference>
<dbReference type="EMBL" id="NKDB02000001">
    <property type="protein sequence ID" value="RKJ98837.1"/>
    <property type="molecule type" value="Genomic_DNA"/>
</dbReference>
<dbReference type="AlphaFoldDB" id="A0A420KFY0"/>
<reference evidence="2 3" key="1">
    <citation type="submission" date="2018-09" db="EMBL/GenBank/DDBJ databases">
        <title>Genome comparison of Alicycliphilus sp. BQ1, a polyurethanolytic bacterium, with its closest phylogenetic relatives Alicycliphilus denitrificans BC and K601, unable to attack polyurethane.</title>
        <authorList>
            <person name="Loza-Tavera H."/>
            <person name="Lozano L."/>
            <person name="Cevallos M."/>
            <person name="Maya-Lucas O."/>
            <person name="Garcia-Mena J."/>
            <person name="Hernandez J."/>
        </authorList>
    </citation>
    <scope>NUCLEOTIDE SEQUENCE [LARGE SCALE GENOMIC DNA]</scope>
    <source>
        <strain evidence="2 3">BQ1</strain>
    </source>
</reference>
<organism evidence="2 3">
    <name type="scientific">Alicycliphilus denitrificans</name>
    <dbReference type="NCBI Taxonomy" id="179636"/>
    <lineage>
        <taxon>Bacteria</taxon>
        <taxon>Pseudomonadati</taxon>
        <taxon>Pseudomonadota</taxon>
        <taxon>Betaproteobacteria</taxon>
        <taxon>Burkholderiales</taxon>
        <taxon>Comamonadaceae</taxon>
        <taxon>Alicycliphilus</taxon>
    </lineage>
</organism>
<dbReference type="CDD" id="cd05344">
    <property type="entry name" value="BKR_like_SDR_like"/>
    <property type="match status" value="1"/>
</dbReference>
<name>A0A420KFY0_9BURK</name>
<dbReference type="SUPFAM" id="SSF51735">
    <property type="entry name" value="NAD(P)-binding Rossmann-fold domains"/>
    <property type="match status" value="1"/>
</dbReference>
<protein>
    <submittedName>
        <fullName evidence="2">SDR family oxidoreductase</fullName>
    </submittedName>
</protein>
<dbReference type="PANTHER" id="PTHR42879:SF6">
    <property type="entry name" value="NADPH-DEPENDENT REDUCTASE BACG"/>
    <property type="match status" value="1"/>
</dbReference>
<dbReference type="Gene3D" id="3.40.50.720">
    <property type="entry name" value="NAD(P)-binding Rossmann-like Domain"/>
    <property type="match status" value="1"/>
</dbReference>
<gene>
    <name evidence="2" type="ORF">CE154_003555</name>
</gene>
<dbReference type="Pfam" id="PF13561">
    <property type="entry name" value="adh_short_C2"/>
    <property type="match status" value="1"/>
</dbReference>
<proteinExistence type="inferred from homology"/>
<dbReference type="InterPro" id="IPR036291">
    <property type="entry name" value="NAD(P)-bd_dom_sf"/>
</dbReference>
<comment type="caution">
    <text evidence="2">The sequence shown here is derived from an EMBL/GenBank/DDBJ whole genome shotgun (WGS) entry which is preliminary data.</text>
</comment>
<dbReference type="PRINTS" id="PR00081">
    <property type="entry name" value="GDHRDH"/>
</dbReference>
<comment type="similarity">
    <text evidence="1">Belongs to the short-chain dehydrogenases/reductases (SDR) family.</text>
</comment>
<dbReference type="InterPro" id="IPR050259">
    <property type="entry name" value="SDR"/>
</dbReference>
<accession>A0A420KFY0</accession>
<dbReference type="FunFam" id="3.40.50.720:FF:000642">
    <property type="entry name" value="Short-chain dehydrogenase/reductase SDR"/>
    <property type="match status" value="1"/>
</dbReference>
<dbReference type="InterPro" id="IPR002347">
    <property type="entry name" value="SDR_fam"/>
</dbReference>
<dbReference type="RefSeq" id="WP_094435206.1">
    <property type="nucleotide sequence ID" value="NZ_CP181370.1"/>
</dbReference>
<dbReference type="PANTHER" id="PTHR42879">
    <property type="entry name" value="3-OXOACYL-(ACYL-CARRIER-PROTEIN) REDUCTASE"/>
    <property type="match status" value="1"/>
</dbReference>
<evidence type="ECO:0000313" key="2">
    <source>
        <dbReference type="EMBL" id="RKJ98837.1"/>
    </source>
</evidence>
<evidence type="ECO:0000256" key="1">
    <source>
        <dbReference type="ARBA" id="ARBA00006484"/>
    </source>
</evidence>
<evidence type="ECO:0000313" key="3">
    <source>
        <dbReference type="Proteomes" id="UP000216225"/>
    </source>
</evidence>